<dbReference type="AlphaFoldDB" id="A0A377M0Q1"/>
<protein>
    <submittedName>
        <fullName evidence="1">HlyD family type I secretion membrane fusion protein</fullName>
    </submittedName>
</protein>
<evidence type="ECO:0000313" key="1">
    <source>
        <dbReference type="EMBL" id="STQ11989.1"/>
    </source>
</evidence>
<evidence type="ECO:0000313" key="2">
    <source>
        <dbReference type="Proteomes" id="UP000255106"/>
    </source>
</evidence>
<reference evidence="1 2" key="1">
    <citation type="submission" date="2018-06" db="EMBL/GenBank/DDBJ databases">
        <authorList>
            <consortium name="Pathogen Informatics"/>
            <person name="Doyle S."/>
        </authorList>
    </citation>
    <scope>NUCLEOTIDE SEQUENCE [LARGE SCALE GENOMIC DNA]</scope>
    <source>
        <strain evidence="1 2">NCTC10005</strain>
    </source>
</reference>
<dbReference type="EMBL" id="UGJB01000004">
    <property type="protein sequence ID" value="STQ11989.1"/>
    <property type="molecule type" value="Genomic_DNA"/>
</dbReference>
<dbReference type="Proteomes" id="UP000255106">
    <property type="component" value="Unassembled WGS sequence"/>
</dbReference>
<organism evidence="1 2">
    <name type="scientific">Enterobacter cloacae</name>
    <dbReference type="NCBI Taxonomy" id="550"/>
    <lineage>
        <taxon>Bacteria</taxon>
        <taxon>Pseudomonadati</taxon>
        <taxon>Pseudomonadota</taxon>
        <taxon>Gammaproteobacteria</taxon>
        <taxon>Enterobacterales</taxon>
        <taxon>Enterobacteriaceae</taxon>
        <taxon>Enterobacter</taxon>
        <taxon>Enterobacter cloacae complex</taxon>
    </lineage>
</organism>
<name>A0A377M0Q1_ENTCL</name>
<gene>
    <name evidence="1" type="ORF">NCTC10005_04771</name>
</gene>
<accession>A0A377M0Q1</accession>
<proteinExistence type="predicted"/>
<sequence length="32" mass="3616">MIATVDIKTGSKSILDYLLKPLNKAKEALRER</sequence>